<evidence type="ECO:0000259" key="12">
    <source>
        <dbReference type="PROSITE" id="PS50929"/>
    </source>
</evidence>
<dbReference type="EMBL" id="FOEC01000017">
    <property type="protein sequence ID" value="SEP00079.1"/>
    <property type="molecule type" value="Genomic_DNA"/>
</dbReference>
<keyword evidence="3" id="KW-1003">Cell membrane</keyword>
<dbReference type="PROSITE" id="PS50929">
    <property type="entry name" value="ABC_TM1F"/>
    <property type="match status" value="1"/>
</dbReference>
<evidence type="ECO:0000256" key="7">
    <source>
        <dbReference type="ARBA" id="ARBA00022989"/>
    </source>
</evidence>
<feature type="domain" description="ABC transporter" evidence="11">
    <location>
        <begin position="371"/>
        <end position="606"/>
    </location>
</feature>
<dbReference type="GO" id="GO:0005886">
    <property type="term" value="C:plasma membrane"/>
    <property type="evidence" value="ECO:0007669"/>
    <property type="project" value="UniProtKB-SubCell"/>
</dbReference>
<evidence type="ECO:0000256" key="10">
    <source>
        <dbReference type="SAM" id="Phobius"/>
    </source>
</evidence>
<dbReference type="InterPro" id="IPR003439">
    <property type="entry name" value="ABC_transporter-like_ATP-bd"/>
</dbReference>
<dbReference type="InterPro" id="IPR027417">
    <property type="entry name" value="P-loop_NTPase"/>
</dbReference>
<feature type="domain" description="ABC transmembrane type-1" evidence="12">
    <location>
        <begin position="25"/>
        <end position="334"/>
    </location>
</feature>
<dbReference type="PROSITE" id="PS00211">
    <property type="entry name" value="ABC_TRANSPORTER_1"/>
    <property type="match status" value="1"/>
</dbReference>
<evidence type="ECO:0000256" key="2">
    <source>
        <dbReference type="ARBA" id="ARBA00022448"/>
    </source>
</evidence>
<dbReference type="Gene3D" id="3.40.50.300">
    <property type="entry name" value="P-loop containing nucleotide triphosphate hydrolases"/>
    <property type="match status" value="1"/>
</dbReference>
<dbReference type="InterPro" id="IPR011527">
    <property type="entry name" value="ABC1_TM_dom"/>
</dbReference>
<dbReference type="SMART" id="SM00382">
    <property type="entry name" value="AAA"/>
    <property type="match status" value="1"/>
</dbReference>
<feature type="transmembrane region" description="Helical" evidence="10">
    <location>
        <begin position="310"/>
        <end position="332"/>
    </location>
</feature>
<organism evidence="13 14">
    <name type="scientific">Denitrobacterium detoxificans</name>
    <dbReference type="NCBI Taxonomy" id="79604"/>
    <lineage>
        <taxon>Bacteria</taxon>
        <taxon>Bacillati</taxon>
        <taxon>Actinomycetota</taxon>
        <taxon>Coriobacteriia</taxon>
        <taxon>Eggerthellales</taxon>
        <taxon>Eggerthellaceae</taxon>
        <taxon>Denitrobacterium</taxon>
    </lineage>
</organism>
<evidence type="ECO:0000256" key="9">
    <source>
        <dbReference type="ARBA" id="ARBA00023455"/>
    </source>
</evidence>
<feature type="transmembrane region" description="Helical" evidence="10">
    <location>
        <begin position="20"/>
        <end position="41"/>
    </location>
</feature>
<dbReference type="GO" id="GO:0005524">
    <property type="term" value="F:ATP binding"/>
    <property type="evidence" value="ECO:0007669"/>
    <property type="project" value="UniProtKB-KW"/>
</dbReference>
<evidence type="ECO:0000259" key="11">
    <source>
        <dbReference type="PROSITE" id="PS50893"/>
    </source>
</evidence>
<evidence type="ECO:0000313" key="13">
    <source>
        <dbReference type="EMBL" id="SEP00079.1"/>
    </source>
</evidence>
<dbReference type="GO" id="GO:0016887">
    <property type="term" value="F:ATP hydrolysis activity"/>
    <property type="evidence" value="ECO:0007669"/>
    <property type="project" value="InterPro"/>
</dbReference>
<dbReference type="STRING" id="79604.AAY81_04795"/>
<dbReference type="InterPro" id="IPR039421">
    <property type="entry name" value="Type_1_exporter"/>
</dbReference>
<keyword evidence="4 10" id="KW-0812">Transmembrane</keyword>
<evidence type="ECO:0000256" key="1">
    <source>
        <dbReference type="ARBA" id="ARBA00004429"/>
    </source>
</evidence>
<keyword evidence="2" id="KW-0813">Transport</keyword>
<dbReference type="PROSITE" id="PS50893">
    <property type="entry name" value="ABC_TRANSPORTER_2"/>
    <property type="match status" value="1"/>
</dbReference>
<gene>
    <name evidence="13" type="ORF">SAMN02910314_01874</name>
</gene>
<evidence type="ECO:0000313" key="14">
    <source>
        <dbReference type="Proteomes" id="UP000182975"/>
    </source>
</evidence>
<keyword evidence="8 10" id="KW-0472">Membrane</keyword>
<comment type="subcellular location">
    <subcellularLocation>
        <location evidence="1">Cell inner membrane</location>
        <topology evidence="1">Multi-pass membrane protein</topology>
    </subcellularLocation>
</comment>
<dbReference type="PANTHER" id="PTHR43394:SF1">
    <property type="entry name" value="ATP-BINDING CASSETTE SUB-FAMILY B MEMBER 10, MITOCHONDRIAL"/>
    <property type="match status" value="1"/>
</dbReference>
<dbReference type="Pfam" id="PF00664">
    <property type="entry name" value="ABC_membrane"/>
    <property type="match status" value="1"/>
</dbReference>
<evidence type="ECO:0000256" key="4">
    <source>
        <dbReference type="ARBA" id="ARBA00022692"/>
    </source>
</evidence>
<dbReference type="SUPFAM" id="SSF90123">
    <property type="entry name" value="ABC transporter transmembrane region"/>
    <property type="match status" value="1"/>
</dbReference>
<keyword evidence="6 13" id="KW-0067">ATP-binding</keyword>
<keyword evidence="5" id="KW-0547">Nucleotide-binding</keyword>
<dbReference type="PANTHER" id="PTHR43394">
    <property type="entry name" value="ATP-DEPENDENT PERMEASE MDL1, MITOCHONDRIAL"/>
    <property type="match status" value="1"/>
</dbReference>
<name>A0A1H8UA24_9ACTN</name>
<feature type="transmembrane region" description="Helical" evidence="10">
    <location>
        <begin position="279"/>
        <end position="298"/>
    </location>
</feature>
<dbReference type="InterPro" id="IPR036640">
    <property type="entry name" value="ABC1_TM_sf"/>
</dbReference>
<evidence type="ECO:0000256" key="3">
    <source>
        <dbReference type="ARBA" id="ARBA00022475"/>
    </source>
</evidence>
<dbReference type="AlphaFoldDB" id="A0A1H8UA24"/>
<keyword evidence="14" id="KW-1185">Reference proteome</keyword>
<dbReference type="FunFam" id="3.40.50.300:FF:000221">
    <property type="entry name" value="Multidrug ABC transporter ATP-binding protein"/>
    <property type="match status" value="1"/>
</dbReference>
<evidence type="ECO:0000256" key="8">
    <source>
        <dbReference type="ARBA" id="ARBA00023136"/>
    </source>
</evidence>
<sequence>MPIGLNESVCVRSLKYLKPYLGIAVLIVVLLGVQAACDLAIPNFTSLIVDVGIQQSGIEASSPQEAAELLAEYQAQGVDTLAMQQGYIIRIGLQMLGVTLLGIAAAVGISFLAGRASASVGRDLRERLFAKVVGFSNAEVQSFSVASLITRATNDIQRIQMVSYMLLRVVIYAPILAVGGIVMVLQTNASMTWIIGLGVLVVVVVIGVLMVATMPRFRRMQKLIDKVNLISREMLTGIPVIRAFNRQGREEERFSQASGDLRDTQLFVNRAMSFMRPGMMLVMNAMAVLIVWVGAGAIDVGNMQTGDVMAFVTYSMAIVSSFMMLSMLAILLPRAEVSAKRIDEVLEADIAISDPGRPRDDERSLQPGAEIEFRDVTFAYDGSDEPVLSHVSFKVPASGYVALVGPTGSGKSTVFKLLMRDCDPQSGSILVDGVEAQSLSLAALRGTFGYVPQTSFLFSGSIASNISYGLDDVDEAANRWAASIAQADSFVQSLPEGYDSDVSQGGTNLSGGQRQRLAIARALAVKPRCFLFDDSMSALDYATELELRRALQREMGLATRIVVSSRVATVSDADCIVVFDEGKVVGLGTHDELLASCATYADIARSQLAPQDEEATVPASSSLEGGE</sequence>
<dbReference type="InterPro" id="IPR003593">
    <property type="entry name" value="AAA+_ATPase"/>
</dbReference>
<evidence type="ECO:0000256" key="6">
    <source>
        <dbReference type="ARBA" id="ARBA00022840"/>
    </source>
</evidence>
<feature type="transmembrane region" description="Helical" evidence="10">
    <location>
        <begin position="165"/>
        <end position="185"/>
    </location>
</feature>
<keyword evidence="7 10" id="KW-1133">Transmembrane helix</keyword>
<dbReference type="Proteomes" id="UP000182975">
    <property type="component" value="Unassembled WGS sequence"/>
</dbReference>
<reference evidence="14" key="1">
    <citation type="submission" date="2016-10" db="EMBL/GenBank/DDBJ databases">
        <authorList>
            <person name="Varghese N."/>
        </authorList>
    </citation>
    <scope>NUCLEOTIDE SEQUENCE [LARGE SCALE GENOMIC DNA]</scope>
    <source>
        <strain evidence="14">DSM 21843</strain>
    </source>
</reference>
<dbReference type="GO" id="GO:0015421">
    <property type="term" value="F:ABC-type oligopeptide transporter activity"/>
    <property type="evidence" value="ECO:0007669"/>
    <property type="project" value="TreeGrafter"/>
</dbReference>
<comment type="similarity">
    <text evidence="9">Belongs to the ABC transporter superfamily. Siderophore-Fe(3+) uptake transporter (SIUT) (TC 3.A.1.21) family.</text>
</comment>
<evidence type="ECO:0000256" key="5">
    <source>
        <dbReference type="ARBA" id="ARBA00022741"/>
    </source>
</evidence>
<dbReference type="CDD" id="cd18548">
    <property type="entry name" value="ABC_6TM_Tm287_like"/>
    <property type="match status" value="1"/>
</dbReference>
<proteinExistence type="inferred from homology"/>
<feature type="transmembrane region" description="Helical" evidence="10">
    <location>
        <begin position="191"/>
        <end position="212"/>
    </location>
</feature>
<feature type="transmembrane region" description="Helical" evidence="10">
    <location>
        <begin position="87"/>
        <end position="113"/>
    </location>
</feature>
<protein>
    <submittedName>
        <fullName evidence="13">ATP-binding cassette, subfamily B</fullName>
    </submittedName>
</protein>
<dbReference type="SUPFAM" id="SSF52540">
    <property type="entry name" value="P-loop containing nucleoside triphosphate hydrolases"/>
    <property type="match status" value="1"/>
</dbReference>
<accession>A0A1H8UA24</accession>
<dbReference type="InterPro" id="IPR017871">
    <property type="entry name" value="ABC_transporter-like_CS"/>
</dbReference>
<dbReference type="Gene3D" id="1.20.1560.10">
    <property type="entry name" value="ABC transporter type 1, transmembrane domain"/>
    <property type="match status" value="1"/>
</dbReference>
<dbReference type="Pfam" id="PF00005">
    <property type="entry name" value="ABC_tran"/>
    <property type="match status" value="1"/>
</dbReference>